<dbReference type="Proteomes" id="UP000056090">
    <property type="component" value="Chromosome"/>
</dbReference>
<dbReference type="EMBL" id="CP008849">
    <property type="protein sequence ID" value="AIF98466.1"/>
    <property type="molecule type" value="Genomic_DNA"/>
</dbReference>
<dbReference type="eggNOG" id="ENOG50310Z1">
    <property type="taxonomic scope" value="Bacteria"/>
</dbReference>
<dbReference type="Pfam" id="PF11157">
    <property type="entry name" value="DUF2937"/>
    <property type="match status" value="1"/>
</dbReference>
<feature type="transmembrane region" description="Helical" evidence="1">
    <location>
        <begin position="136"/>
        <end position="157"/>
    </location>
</feature>
<dbReference type="KEGG" id="aal:EP13_07035"/>
<sequence length="171" mass="19464">MLVRVFDKLIFAILFILALQVPILADHYRQYLSGYYDATREEVTALSTLAKKHGYPSANAMLEALKQNPEAVVREDAQRKAVMFSKLTDIEDGIRILAHGHYFEKLWYMATPSKTPTLGKVLTNYSPSIPLSPSSLAFSLVTAILLNLLLWSPYFCYCQVKKVKHAHHSYR</sequence>
<gene>
    <name evidence="3" type="ORF">DCW74_07190</name>
    <name evidence="4" type="ORF">DEB45_09860</name>
    <name evidence="2" type="ORF">EP13_07035</name>
</gene>
<dbReference type="RefSeq" id="WP_044056652.1">
    <property type="nucleotide sequence ID" value="NZ_CAJXAX010000036.1"/>
</dbReference>
<dbReference type="AlphaFoldDB" id="A0A075NY06"/>
<dbReference type="InterPro" id="IPR022584">
    <property type="entry name" value="DUF2937"/>
</dbReference>
<evidence type="ECO:0000313" key="3">
    <source>
        <dbReference type="EMBL" id="HAW75502.1"/>
    </source>
</evidence>
<evidence type="ECO:0000313" key="5">
    <source>
        <dbReference type="Proteomes" id="UP000056090"/>
    </source>
</evidence>
<dbReference type="EMBL" id="DONK01000141">
    <property type="protein sequence ID" value="HBU51552.1"/>
    <property type="molecule type" value="Genomic_DNA"/>
</dbReference>
<keyword evidence="5" id="KW-1185">Reference proteome</keyword>
<dbReference type="STRING" id="589873.EP12_07135"/>
<evidence type="ECO:0000313" key="6">
    <source>
        <dbReference type="Proteomes" id="UP000263517"/>
    </source>
</evidence>
<reference evidence="2 5" key="1">
    <citation type="submission" date="2014-06" db="EMBL/GenBank/DDBJ databases">
        <title>Genomes of Alteromonas australica, a world apart.</title>
        <authorList>
            <person name="Gonzaga A."/>
            <person name="Lopez-Perez M."/>
            <person name="Rodriguez-Valera F."/>
        </authorList>
    </citation>
    <scope>NUCLEOTIDE SEQUENCE [LARGE SCALE GENOMIC DNA]</scope>
    <source>
        <strain evidence="2 5">H 17</strain>
    </source>
</reference>
<dbReference type="Proteomes" id="UP000263517">
    <property type="component" value="Unassembled WGS sequence"/>
</dbReference>
<protein>
    <submittedName>
        <fullName evidence="3">DUF2937 domain-containing protein</fullName>
    </submittedName>
</protein>
<accession>A0A075NY06</accession>
<dbReference type="EMBL" id="DNAN01000250">
    <property type="protein sequence ID" value="HAW75502.1"/>
    <property type="molecule type" value="Genomic_DNA"/>
</dbReference>
<evidence type="ECO:0000256" key="1">
    <source>
        <dbReference type="SAM" id="Phobius"/>
    </source>
</evidence>
<dbReference type="GeneID" id="78254667"/>
<organism evidence="2 5">
    <name type="scientific">Alteromonas australica</name>
    <dbReference type="NCBI Taxonomy" id="589873"/>
    <lineage>
        <taxon>Bacteria</taxon>
        <taxon>Pseudomonadati</taxon>
        <taxon>Pseudomonadota</taxon>
        <taxon>Gammaproteobacteria</taxon>
        <taxon>Alteromonadales</taxon>
        <taxon>Alteromonadaceae</taxon>
        <taxon>Alteromonas/Salinimonas group</taxon>
        <taxon>Alteromonas</taxon>
    </lineage>
</organism>
<reference evidence="6 7" key="2">
    <citation type="journal article" date="2018" name="Nat. Biotechnol.">
        <title>A standardized bacterial taxonomy based on genome phylogeny substantially revises the tree of life.</title>
        <authorList>
            <person name="Parks D.H."/>
            <person name="Chuvochina M."/>
            <person name="Waite D.W."/>
            <person name="Rinke C."/>
            <person name="Skarshewski A."/>
            <person name="Chaumeil P.A."/>
            <person name="Hugenholtz P."/>
        </authorList>
    </citation>
    <scope>NUCLEOTIDE SEQUENCE [LARGE SCALE GENOMIC DNA]</scope>
    <source>
        <strain evidence="4">UBA11621</strain>
        <strain evidence="3">UBA11978</strain>
    </source>
</reference>
<dbReference type="Proteomes" id="UP000264779">
    <property type="component" value="Unassembled WGS sequence"/>
</dbReference>
<evidence type="ECO:0000313" key="4">
    <source>
        <dbReference type="EMBL" id="HBU51552.1"/>
    </source>
</evidence>
<evidence type="ECO:0000313" key="2">
    <source>
        <dbReference type="EMBL" id="AIF98466.1"/>
    </source>
</evidence>
<name>A0A075NY06_9ALTE</name>
<keyword evidence="1" id="KW-0472">Membrane</keyword>
<keyword evidence="1" id="KW-0812">Transmembrane</keyword>
<evidence type="ECO:0000313" key="7">
    <source>
        <dbReference type="Proteomes" id="UP000264779"/>
    </source>
</evidence>
<keyword evidence="1" id="KW-1133">Transmembrane helix</keyword>
<proteinExistence type="predicted"/>